<dbReference type="EMBL" id="JBEAFC010000003">
    <property type="protein sequence ID" value="KAL1564674.1"/>
    <property type="molecule type" value="Genomic_DNA"/>
</dbReference>
<feature type="transmembrane region" description="Helical" evidence="1">
    <location>
        <begin position="55"/>
        <end position="73"/>
    </location>
</feature>
<keyword evidence="3" id="KW-1185">Reference proteome</keyword>
<protein>
    <submittedName>
        <fullName evidence="2">Uncharacterized protein</fullName>
    </submittedName>
</protein>
<gene>
    <name evidence="2" type="ORF">AAHA92_06985</name>
</gene>
<proteinExistence type="predicted"/>
<keyword evidence="1" id="KW-0472">Membrane</keyword>
<organism evidence="2 3">
    <name type="scientific">Salvia divinorum</name>
    <name type="common">Maria pastora</name>
    <name type="synonym">Diviner's sage</name>
    <dbReference type="NCBI Taxonomy" id="28513"/>
    <lineage>
        <taxon>Eukaryota</taxon>
        <taxon>Viridiplantae</taxon>
        <taxon>Streptophyta</taxon>
        <taxon>Embryophyta</taxon>
        <taxon>Tracheophyta</taxon>
        <taxon>Spermatophyta</taxon>
        <taxon>Magnoliopsida</taxon>
        <taxon>eudicotyledons</taxon>
        <taxon>Gunneridae</taxon>
        <taxon>Pentapetalae</taxon>
        <taxon>asterids</taxon>
        <taxon>lamiids</taxon>
        <taxon>Lamiales</taxon>
        <taxon>Lamiaceae</taxon>
        <taxon>Nepetoideae</taxon>
        <taxon>Mentheae</taxon>
        <taxon>Salviinae</taxon>
        <taxon>Salvia</taxon>
        <taxon>Salvia subgen. Calosphace</taxon>
    </lineage>
</organism>
<dbReference type="Proteomes" id="UP001567538">
    <property type="component" value="Unassembled WGS sequence"/>
</dbReference>
<evidence type="ECO:0000313" key="2">
    <source>
        <dbReference type="EMBL" id="KAL1564674.1"/>
    </source>
</evidence>
<keyword evidence="1" id="KW-1133">Transmembrane helix</keyword>
<accession>A0ABD1I9U6</accession>
<dbReference type="AlphaFoldDB" id="A0ABD1I9U6"/>
<evidence type="ECO:0000313" key="3">
    <source>
        <dbReference type="Proteomes" id="UP001567538"/>
    </source>
</evidence>
<sequence length="76" mass="8877">MLPNTLFRLAKTLLHRLQIVCWNYKLWLTRNLPLKEYQACSKRIQGTNTVRDSTLITGAVLTIALLLSYFRILNNQ</sequence>
<keyword evidence="1" id="KW-0812">Transmembrane</keyword>
<comment type="caution">
    <text evidence="2">The sequence shown here is derived from an EMBL/GenBank/DDBJ whole genome shotgun (WGS) entry which is preliminary data.</text>
</comment>
<evidence type="ECO:0000256" key="1">
    <source>
        <dbReference type="SAM" id="Phobius"/>
    </source>
</evidence>
<name>A0ABD1I9U6_SALDI</name>
<reference evidence="2 3" key="1">
    <citation type="submission" date="2024-06" db="EMBL/GenBank/DDBJ databases">
        <title>A chromosome level genome sequence of Diviner's sage (Salvia divinorum).</title>
        <authorList>
            <person name="Ford S.A."/>
            <person name="Ro D.-K."/>
            <person name="Ness R.W."/>
            <person name="Phillips M.A."/>
        </authorList>
    </citation>
    <scope>NUCLEOTIDE SEQUENCE [LARGE SCALE GENOMIC DNA]</scope>
    <source>
        <strain evidence="2">SAF-2024a</strain>
        <tissue evidence="2">Leaf</tissue>
    </source>
</reference>